<name>G8ZW48_TORDE</name>
<protein>
    <recommendedName>
        <fullName evidence="13">Glycosyltransferase family 32 protein</fullName>
    </recommendedName>
</protein>
<evidence type="ECO:0000256" key="3">
    <source>
        <dbReference type="ARBA" id="ARBA00022676"/>
    </source>
</evidence>
<evidence type="ECO:0000256" key="6">
    <source>
        <dbReference type="ARBA" id="ARBA00022968"/>
    </source>
</evidence>
<dbReference type="PANTHER" id="PTHR31834:SF11">
    <property type="entry name" value="GLYCOSYLTRANSFERASE HOC1-RELATED"/>
    <property type="match status" value="1"/>
</dbReference>
<evidence type="ECO:0008006" key="13">
    <source>
        <dbReference type="Google" id="ProtNLM"/>
    </source>
</evidence>
<keyword evidence="7" id="KW-1133">Transmembrane helix</keyword>
<comment type="similarity">
    <text evidence="2">Belongs to the glycosyltransferase 32 family.</text>
</comment>
<keyword evidence="8" id="KW-0333">Golgi apparatus</keyword>
<dbReference type="STRING" id="1076872.G8ZW48"/>
<dbReference type="Pfam" id="PF04488">
    <property type="entry name" value="Gly_transf_sug"/>
    <property type="match status" value="1"/>
</dbReference>
<feature type="coiled-coil region" evidence="10">
    <location>
        <begin position="68"/>
        <end position="106"/>
    </location>
</feature>
<evidence type="ECO:0000256" key="7">
    <source>
        <dbReference type="ARBA" id="ARBA00022989"/>
    </source>
</evidence>
<keyword evidence="6" id="KW-0735">Signal-anchor</keyword>
<dbReference type="InterPro" id="IPR039367">
    <property type="entry name" value="Och1-like"/>
</dbReference>
<dbReference type="Gene3D" id="3.90.550.20">
    <property type="match status" value="1"/>
</dbReference>
<comment type="subcellular location">
    <subcellularLocation>
        <location evidence="1">Golgi apparatus membrane</location>
        <topology evidence="1">Single-pass type II membrane protein</topology>
    </subcellularLocation>
</comment>
<dbReference type="OrthoDB" id="411251at2759"/>
<accession>G8ZW48</accession>
<dbReference type="GeneID" id="11501137"/>
<dbReference type="eggNOG" id="ENOG502QW2I">
    <property type="taxonomic scope" value="Eukaryota"/>
</dbReference>
<keyword evidence="9" id="KW-0472">Membrane</keyword>
<dbReference type="FunCoup" id="G8ZW48">
    <property type="interactions" value="123"/>
</dbReference>
<dbReference type="GO" id="GO:0000136">
    <property type="term" value="C:mannan polymerase complex"/>
    <property type="evidence" value="ECO:0007669"/>
    <property type="project" value="EnsemblFungi"/>
</dbReference>
<dbReference type="EMBL" id="HE616747">
    <property type="protein sequence ID" value="CCE92842.1"/>
    <property type="molecule type" value="Genomic_DNA"/>
</dbReference>
<evidence type="ECO:0000256" key="1">
    <source>
        <dbReference type="ARBA" id="ARBA00004323"/>
    </source>
</evidence>
<dbReference type="HOGENOM" id="CLU_022381_5_0_1"/>
<dbReference type="GO" id="GO:0000009">
    <property type="term" value="F:alpha-1,6-mannosyltransferase activity"/>
    <property type="evidence" value="ECO:0007669"/>
    <property type="project" value="EnsemblFungi"/>
</dbReference>
<evidence type="ECO:0000313" key="12">
    <source>
        <dbReference type="Proteomes" id="UP000005627"/>
    </source>
</evidence>
<dbReference type="PANTHER" id="PTHR31834">
    <property type="entry name" value="INITIATION-SPECIFIC ALPHA-1,6-MANNOSYLTRANSFERASE"/>
    <property type="match status" value="1"/>
</dbReference>
<keyword evidence="12" id="KW-1185">Reference proteome</keyword>
<keyword evidence="3" id="KW-0328">Glycosyltransferase</keyword>
<proteinExistence type="inferred from homology"/>
<dbReference type="Proteomes" id="UP000005627">
    <property type="component" value="Chromosome 6"/>
</dbReference>
<dbReference type="InterPro" id="IPR029044">
    <property type="entry name" value="Nucleotide-diphossugar_trans"/>
</dbReference>
<keyword evidence="5" id="KW-0812">Transmembrane</keyword>
<dbReference type="GO" id="GO:0006487">
    <property type="term" value="P:protein N-linked glycosylation"/>
    <property type="evidence" value="ECO:0007669"/>
    <property type="project" value="TreeGrafter"/>
</dbReference>
<gene>
    <name evidence="11" type="primary">TDEL0F00310</name>
    <name evidence="11" type="ORF">TDEL_0F00310</name>
</gene>
<evidence type="ECO:0000256" key="8">
    <source>
        <dbReference type="ARBA" id="ARBA00023034"/>
    </source>
</evidence>
<dbReference type="SUPFAM" id="SSF53448">
    <property type="entry name" value="Nucleotide-diphospho-sugar transferases"/>
    <property type="match status" value="1"/>
</dbReference>
<evidence type="ECO:0000256" key="2">
    <source>
        <dbReference type="ARBA" id="ARBA00009003"/>
    </source>
</evidence>
<evidence type="ECO:0000256" key="9">
    <source>
        <dbReference type="ARBA" id="ARBA00023136"/>
    </source>
</evidence>
<dbReference type="RefSeq" id="XP_003682053.1">
    <property type="nucleotide sequence ID" value="XM_003682005.1"/>
</dbReference>
<keyword evidence="4" id="KW-0808">Transferase</keyword>
<dbReference type="KEGG" id="tdl:TDEL_0F00310"/>
<evidence type="ECO:0000313" key="11">
    <source>
        <dbReference type="EMBL" id="CCE92842.1"/>
    </source>
</evidence>
<evidence type="ECO:0000256" key="4">
    <source>
        <dbReference type="ARBA" id="ARBA00022679"/>
    </source>
</evidence>
<dbReference type="AlphaFoldDB" id="G8ZW48"/>
<evidence type="ECO:0000256" key="10">
    <source>
        <dbReference type="SAM" id="Coils"/>
    </source>
</evidence>
<keyword evidence="10" id="KW-0175">Coiled coil</keyword>
<sequence>MAKAKKGVFLKRALFLAVPAIIALVLLIRFLNNSKAADLQNLLQNLPKEISQSINSAASNQKSDADLLKQFEALAADIKKKHEEQARQFEKERKALQKQIHELKQVPEQATLREKLVYAFRYDTKRKFPAYIWQIKPNFDSDSEDILVWERNWDDKNPGFVHEITNEDMAETLVRHFYSSIPDVLEAYESLPSKVLKVDFFKYLILLARGGVFADMDTNPLQPVPNWIPENIEPHKIGIIVGVEHDASSPDWRSRYIRRLQFGTWIIQSKPGHPIIREVVAKITEVTLKRKKENNLNTNLRNDLNIMSWTGSGLWTDVIFSYFNDYMRSGILQKITWKEFHGLVKPKLLSDVLVFPSFSFNAPSIVKKDDPNRSLYFITHKGRKSWKTAPKVEGN</sequence>
<dbReference type="FunFam" id="3.90.550.20:FF:000002">
    <property type="entry name" value="Initiation-specific alpha-1,6-mannosyltransferase"/>
    <property type="match status" value="1"/>
</dbReference>
<dbReference type="InParanoid" id="G8ZW48"/>
<reference evidence="11 12" key="1">
    <citation type="journal article" date="2011" name="Proc. Natl. Acad. Sci. U.S.A.">
        <title>Evolutionary erosion of yeast sex chromosomes by mating-type switching accidents.</title>
        <authorList>
            <person name="Gordon J.L."/>
            <person name="Armisen D."/>
            <person name="Proux-Wera E."/>
            <person name="Oheigeartaigh S.S."/>
            <person name="Byrne K.P."/>
            <person name="Wolfe K.H."/>
        </authorList>
    </citation>
    <scope>NUCLEOTIDE SEQUENCE [LARGE SCALE GENOMIC DNA]</scope>
    <source>
        <strain evidence="12">ATCC 10662 / CBS 1146 / NBRC 0425 / NCYC 2629 / NRRL Y-866</strain>
    </source>
</reference>
<dbReference type="InterPro" id="IPR007577">
    <property type="entry name" value="GlycoTrfase_DXD_sugar-bd_CS"/>
</dbReference>
<evidence type="ECO:0000256" key="5">
    <source>
        <dbReference type="ARBA" id="ARBA00022692"/>
    </source>
</evidence>
<organism evidence="11 12">
    <name type="scientific">Torulaspora delbrueckii</name>
    <name type="common">Yeast</name>
    <name type="synonym">Candida colliculosa</name>
    <dbReference type="NCBI Taxonomy" id="4950"/>
    <lineage>
        <taxon>Eukaryota</taxon>
        <taxon>Fungi</taxon>
        <taxon>Dikarya</taxon>
        <taxon>Ascomycota</taxon>
        <taxon>Saccharomycotina</taxon>
        <taxon>Saccharomycetes</taxon>
        <taxon>Saccharomycetales</taxon>
        <taxon>Saccharomycetaceae</taxon>
        <taxon>Torulaspora</taxon>
    </lineage>
</organism>